<evidence type="ECO:0000256" key="2">
    <source>
        <dbReference type="PROSITE-ProRule" id="PRU00104"/>
    </source>
</evidence>
<feature type="domain" description="HECT" evidence="3">
    <location>
        <begin position="15"/>
        <end position="226"/>
    </location>
</feature>
<gene>
    <name evidence="4" type="ORF">PPRIM_AZ9-3.1.T1030087</name>
</gene>
<dbReference type="PANTHER" id="PTHR11254:SF67">
    <property type="entry name" value="E3 UBIQUITIN-PROTEIN LIGASE HUWE1"/>
    <property type="match status" value="1"/>
</dbReference>
<dbReference type="GO" id="GO:0000209">
    <property type="term" value="P:protein polyubiquitination"/>
    <property type="evidence" value="ECO:0007669"/>
    <property type="project" value="TreeGrafter"/>
</dbReference>
<evidence type="ECO:0000256" key="1">
    <source>
        <dbReference type="ARBA" id="ARBA00022679"/>
    </source>
</evidence>
<proteinExistence type="predicted"/>
<comment type="caution">
    <text evidence="4">The sequence shown here is derived from an EMBL/GenBank/DDBJ whole genome shotgun (WGS) entry which is preliminary data.</text>
</comment>
<dbReference type="GO" id="GO:0005737">
    <property type="term" value="C:cytoplasm"/>
    <property type="evidence" value="ECO:0007669"/>
    <property type="project" value="TreeGrafter"/>
</dbReference>
<accession>A0A8S1P237</accession>
<dbReference type="InterPro" id="IPR000569">
    <property type="entry name" value="HECT_dom"/>
</dbReference>
<evidence type="ECO:0000313" key="5">
    <source>
        <dbReference type="Proteomes" id="UP000688137"/>
    </source>
</evidence>
<dbReference type="PROSITE" id="PS50237">
    <property type="entry name" value="HECT"/>
    <property type="match status" value="1"/>
</dbReference>
<evidence type="ECO:0000313" key="4">
    <source>
        <dbReference type="EMBL" id="CAD8097155.1"/>
    </source>
</evidence>
<evidence type="ECO:0000259" key="3">
    <source>
        <dbReference type="PROSITE" id="PS50237"/>
    </source>
</evidence>
<keyword evidence="5" id="KW-1185">Reference proteome</keyword>
<dbReference type="Pfam" id="PF00632">
    <property type="entry name" value="HECT"/>
    <property type="match status" value="1"/>
</dbReference>
<name>A0A8S1P237_PARPR</name>
<dbReference type="PANTHER" id="PTHR11254">
    <property type="entry name" value="HECT DOMAIN UBIQUITIN-PROTEIN LIGASE"/>
    <property type="match status" value="1"/>
</dbReference>
<dbReference type="InterPro" id="IPR050409">
    <property type="entry name" value="E3_ubiq-protein_ligase"/>
</dbReference>
<protein>
    <recommendedName>
        <fullName evidence="3">HECT domain-containing protein</fullName>
    </recommendedName>
</protein>
<dbReference type="GO" id="GO:0006511">
    <property type="term" value="P:ubiquitin-dependent protein catabolic process"/>
    <property type="evidence" value="ECO:0007669"/>
    <property type="project" value="TreeGrafter"/>
</dbReference>
<sequence length="226" mass="26862">MCELPIEFSDLSYVVEPQVYQSYNYLRNLSDDELNQQDIYFVNLPDDVQLCEDGKSRKVDRNNLEEYLLLSAKYQLYEQYLNVFKQMKNGFQAQFDAKLLVQSFSLYEINQLIDIIDYQINKEKLLKCIHFQRRNQINENYFTQYISEADQQKLENFLTFITGSKYSNLENFKIEVQTNVELQKNKLPVSRTCSNVLIIPQYPTYDEFKAKMDIALDWGLDFFGQG</sequence>
<dbReference type="AlphaFoldDB" id="A0A8S1P237"/>
<organism evidence="4 5">
    <name type="scientific">Paramecium primaurelia</name>
    <dbReference type="NCBI Taxonomy" id="5886"/>
    <lineage>
        <taxon>Eukaryota</taxon>
        <taxon>Sar</taxon>
        <taxon>Alveolata</taxon>
        <taxon>Ciliophora</taxon>
        <taxon>Intramacronucleata</taxon>
        <taxon>Oligohymenophorea</taxon>
        <taxon>Peniculida</taxon>
        <taxon>Parameciidae</taxon>
        <taxon>Paramecium</taxon>
    </lineage>
</organism>
<dbReference type="EMBL" id="CAJJDM010000106">
    <property type="protein sequence ID" value="CAD8097155.1"/>
    <property type="molecule type" value="Genomic_DNA"/>
</dbReference>
<keyword evidence="1" id="KW-0808">Transferase</keyword>
<keyword evidence="2" id="KW-0833">Ubl conjugation pathway</keyword>
<feature type="active site" description="Glycyl thioester intermediate" evidence="2">
    <location>
        <position position="193"/>
    </location>
</feature>
<dbReference type="Proteomes" id="UP000688137">
    <property type="component" value="Unassembled WGS sequence"/>
</dbReference>
<reference evidence="4" key="1">
    <citation type="submission" date="2021-01" db="EMBL/GenBank/DDBJ databases">
        <authorList>
            <consortium name="Genoscope - CEA"/>
            <person name="William W."/>
        </authorList>
    </citation>
    <scope>NUCLEOTIDE SEQUENCE</scope>
</reference>
<dbReference type="GO" id="GO:0061630">
    <property type="term" value="F:ubiquitin protein ligase activity"/>
    <property type="evidence" value="ECO:0007669"/>
    <property type="project" value="TreeGrafter"/>
</dbReference>